<name>A0A1I0DTW7_9PROT</name>
<reference evidence="1 2" key="1">
    <citation type="submission" date="2016-10" db="EMBL/GenBank/DDBJ databases">
        <authorList>
            <person name="de Groot N.N."/>
        </authorList>
    </citation>
    <scope>NUCLEOTIDE SEQUENCE [LARGE SCALE GENOMIC DNA]</scope>
    <source>
        <strain evidence="1 2">Nl7</strain>
    </source>
</reference>
<evidence type="ECO:0000313" key="2">
    <source>
        <dbReference type="Proteomes" id="UP000183339"/>
    </source>
</evidence>
<dbReference type="Proteomes" id="UP000183339">
    <property type="component" value="Unassembled WGS sequence"/>
</dbReference>
<protein>
    <submittedName>
        <fullName evidence="1">Uncharacterized protein</fullName>
    </submittedName>
</protein>
<dbReference type="EMBL" id="FOHI01000005">
    <property type="protein sequence ID" value="SET35246.1"/>
    <property type="molecule type" value="Genomic_DNA"/>
</dbReference>
<organism evidence="1 2">
    <name type="scientific">Nitrosospira multiformis</name>
    <dbReference type="NCBI Taxonomy" id="1231"/>
    <lineage>
        <taxon>Bacteria</taxon>
        <taxon>Pseudomonadati</taxon>
        <taxon>Pseudomonadota</taxon>
        <taxon>Betaproteobacteria</taxon>
        <taxon>Nitrosomonadales</taxon>
        <taxon>Nitrosomonadaceae</taxon>
        <taxon>Nitrosospira</taxon>
    </lineage>
</organism>
<proteinExistence type="predicted"/>
<evidence type="ECO:0000313" key="1">
    <source>
        <dbReference type="EMBL" id="SET35246.1"/>
    </source>
</evidence>
<sequence length="60" mass="6775">MQVILPILVTAPHMFRSLSHITDPYPRGDGQQEKAIVIRPSIDCRTFLLIGLSHMMSGER</sequence>
<accession>A0A1I0DTW7</accession>
<gene>
    <name evidence="1" type="ORF">SAMN05216412_105141</name>
</gene>
<dbReference type="AlphaFoldDB" id="A0A1I0DTW7"/>